<sequence length="1020" mass="111992">MSSSNSEKRRSILFPFRSITSTVNGSSSSKSSSSQPKFEVMNRKKLIDNSTKSSPNTGASSTARTATPTAVSQTKPAPPVTPIKNHIPSVPVTKAASPSPVKPHSSITPLSQQHDYSSSSLSFKHTSNAPLTITGNIPPVPAYHHFQPTQFNKGSPTVQRSGTVMTRKAPPGYSMDKKVDTGVSKPAALEETKESEVGDEPADDKASGLLQRPQLNTEPSFVDSFVESVSGSLTGGNSKSELFYDADDVKPTASTADLSKEEEKQEDTEEEKHVVMPLRYHKRTTSTVSELSTGTSTDPTNSHLRNLSISEELINDIDNYHLDQEEEHVSASEPQTQKKGHKKHKSISDEILQDIQDFESSLPQHREDFYYSESDDEPQQEEHSKVQHNSKHAYQFPSSRSYTDLHEQLDSRGSNIIEPPRLNTTLLSAGHDRFGDDDLEDGVSPVTPLQFRDELDQSDLSSAQLGEIGRSESEFSRDGDDNVRDYDSMVGEVHEDQQQLHVNPDPHNYEFQEDETTERYNDVQSVDSSMYPDSFNYSQQQHQQQITDNSSSIDPAESFNFETERAGNSEIPGSFAMAPAGVHDSDLDSFDFEPRGQGDQIQGQDTDYEDFRQAYAHEREMEQQRSISSRERNLTGGGLRIVNDGNYSDSASEEQRFKRQSVESGVLVDQSPHSRSPMINVVSTFIENERDEDDQSEEILSFTAATSPPPSLHPPGHVLPNKPSFVRSLSGSPAPDIPQVYAPSDSLQGQATIQSEDLSIDPLQDTRAMTASYHGHNRRPPPLNLEPMNLEPKMQEPLITQPSKPQHKHIPQRSPYVETLRLTAATANTRVSSSVWGLPIGIVGVNESLRRNQGYYKSQSHSVVGYGNSTPGAGSGGGGVRVTKIDLKHGKIKPRLLASEVEDEEEESAASSLQNSSQLERLKTAGSSINTNLRLMHTMTSQSLGNTPGLQGEAMGMDVPGLPSSDINRTGTINLKANSNYINNVGSLIRNGSVIEPYTSRSSGRGLFIANPDALDSDSD</sequence>
<dbReference type="OrthoDB" id="4092749at2759"/>
<name>A0A9P8QDQ8_WICPI</name>
<feature type="compositionally biased region" description="Low complexity" evidence="1">
    <location>
        <begin position="57"/>
        <end position="72"/>
    </location>
</feature>
<proteinExistence type="predicted"/>
<accession>A0A9P8QDQ8</accession>
<reference evidence="2" key="2">
    <citation type="submission" date="2021-01" db="EMBL/GenBank/DDBJ databases">
        <authorList>
            <person name="Schikora-Tamarit M.A."/>
        </authorList>
    </citation>
    <scope>NUCLEOTIDE SEQUENCE</scope>
    <source>
        <strain evidence="2">CBS2887</strain>
    </source>
</reference>
<feature type="compositionally biased region" description="Polar residues" evidence="1">
    <location>
        <begin position="123"/>
        <end position="135"/>
    </location>
</feature>
<evidence type="ECO:0000313" key="2">
    <source>
        <dbReference type="EMBL" id="KAH3687629.1"/>
    </source>
</evidence>
<comment type="caution">
    <text evidence="2">The sequence shown here is derived from an EMBL/GenBank/DDBJ whole genome shotgun (WGS) entry which is preliminary data.</text>
</comment>
<organism evidence="2 3">
    <name type="scientific">Wickerhamomyces pijperi</name>
    <name type="common">Yeast</name>
    <name type="synonym">Pichia pijperi</name>
    <dbReference type="NCBI Taxonomy" id="599730"/>
    <lineage>
        <taxon>Eukaryota</taxon>
        <taxon>Fungi</taxon>
        <taxon>Dikarya</taxon>
        <taxon>Ascomycota</taxon>
        <taxon>Saccharomycotina</taxon>
        <taxon>Saccharomycetes</taxon>
        <taxon>Phaffomycetales</taxon>
        <taxon>Wickerhamomycetaceae</taxon>
        <taxon>Wickerhamomyces</taxon>
    </lineage>
</organism>
<feature type="compositionally biased region" description="Polar residues" evidence="1">
    <location>
        <begin position="147"/>
        <end position="164"/>
    </location>
</feature>
<feature type="region of interest" description="Disordered" evidence="1">
    <location>
        <begin position="427"/>
        <end position="606"/>
    </location>
</feature>
<feature type="region of interest" description="Disordered" evidence="1">
    <location>
        <begin position="325"/>
        <end position="399"/>
    </location>
</feature>
<dbReference type="AlphaFoldDB" id="A0A9P8QDQ8"/>
<feature type="compositionally biased region" description="Polar residues" evidence="1">
    <location>
        <begin position="105"/>
        <end position="116"/>
    </location>
</feature>
<dbReference type="Proteomes" id="UP000774326">
    <property type="component" value="Unassembled WGS sequence"/>
</dbReference>
<feature type="region of interest" description="Disordered" evidence="1">
    <location>
        <begin position="283"/>
        <end position="304"/>
    </location>
</feature>
<evidence type="ECO:0000313" key="3">
    <source>
        <dbReference type="Proteomes" id="UP000774326"/>
    </source>
</evidence>
<feature type="compositionally biased region" description="Basic and acidic residues" evidence="1">
    <location>
        <begin position="469"/>
        <end position="498"/>
    </location>
</feature>
<feature type="compositionally biased region" description="Low complexity" evidence="1">
    <location>
        <begin position="909"/>
        <end position="919"/>
    </location>
</feature>
<feature type="region of interest" description="Disordered" evidence="1">
    <location>
        <begin position="619"/>
        <end position="674"/>
    </location>
</feature>
<protein>
    <submittedName>
        <fullName evidence="2">Uncharacterized protein</fullName>
    </submittedName>
</protein>
<feature type="compositionally biased region" description="Basic and acidic residues" evidence="1">
    <location>
        <begin position="1"/>
        <end position="10"/>
    </location>
</feature>
<dbReference type="EMBL" id="JAEUBG010000709">
    <property type="protein sequence ID" value="KAH3687629.1"/>
    <property type="molecule type" value="Genomic_DNA"/>
</dbReference>
<feature type="region of interest" description="Disordered" evidence="1">
    <location>
        <begin position="704"/>
        <end position="737"/>
    </location>
</feature>
<gene>
    <name evidence="2" type="ORF">WICPIJ_001382</name>
</gene>
<feature type="region of interest" description="Disordered" evidence="1">
    <location>
        <begin position="898"/>
        <end position="920"/>
    </location>
</feature>
<reference evidence="2" key="1">
    <citation type="journal article" date="2021" name="Open Biol.">
        <title>Shared evolutionary footprints suggest mitochondrial oxidative damage underlies multiple complex I losses in fungi.</title>
        <authorList>
            <person name="Schikora-Tamarit M.A."/>
            <person name="Marcet-Houben M."/>
            <person name="Nosek J."/>
            <person name="Gabaldon T."/>
        </authorList>
    </citation>
    <scope>NUCLEOTIDE SEQUENCE</scope>
    <source>
        <strain evidence="2">CBS2887</strain>
    </source>
</reference>
<feature type="compositionally biased region" description="Polar residues" evidence="1">
    <location>
        <begin position="285"/>
        <end position="304"/>
    </location>
</feature>
<feature type="compositionally biased region" description="Basic and acidic residues" evidence="1">
    <location>
        <begin position="619"/>
        <end position="633"/>
    </location>
</feature>
<keyword evidence="3" id="KW-1185">Reference proteome</keyword>
<feature type="region of interest" description="Disordered" evidence="1">
    <location>
        <begin position="1"/>
        <end position="216"/>
    </location>
</feature>
<evidence type="ECO:0000256" key="1">
    <source>
        <dbReference type="SAM" id="MobiDB-lite"/>
    </source>
</evidence>
<feature type="region of interest" description="Disordered" evidence="1">
    <location>
        <begin position="253"/>
        <end position="272"/>
    </location>
</feature>